<dbReference type="AlphaFoldDB" id="A0AAN9R6K0"/>
<proteinExistence type="predicted"/>
<organism evidence="1 2">
    <name type="scientific">Canavalia gladiata</name>
    <name type="common">Sword bean</name>
    <name type="synonym">Dolichos gladiatus</name>
    <dbReference type="NCBI Taxonomy" id="3824"/>
    <lineage>
        <taxon>Eukaryota</taxon>
        <taxon>Viridiplantae</taxon>
        <taxon>Streptophyta</taxon>
        <taxon>Embryophyta</taxon>
        <taxon>Tracheophyta</taxon>
        <taxon>Spermatophyta</taxon>
        <taxon>Magnoliopsida</taxon>
        <taxon>eudicotyledons</taxon>
        <taxon>Gunneridae</taxon>
        <taxon>Pentapetalae</taxon>
        <taxon>rosids</taxon>
        <taxon>fabids</taxon>
        <taxon>Fabales</taxon>
        <taxon>Fabaceae</taxon>
        <taxon>Papilionoideae</taxon>
        <taxon>50 kb inversion clade</taxon>
        <taxon>NPAAA clade</taxon>
        <taxon>indigoferoid/millettioid clade</taxon>
        <taxon>Phaseoleae</taxon>
        <taxon>Canavalia</taxon>
    </lineage>
</organism>
<evidence type="ECO:0000313" key="2">
    <source>
        <dbReference type="Proteomes" id="UP001367508"/>
    </source>
</evidence>
<dbReference type="Proteomes" id="UP001367508">
    <property type="component" value="Unassembled WGS sequence"/>
</dbReference>
<keyword evidence="2" id="KW-1185">Reference proteome</keyword>
<accession>A0AAN9R6K0</accession>
<dbReference type="EMBL" id="JAYMYQ010000001">
    <property type="protein sequence ID" value="KAK7361112.1"/>
    <property type="molecule type" value="Genomic_DNA"/>
</dbReference>
<evidence type="ECO:0000313" key="1">
    <source>
        <dbReference type="EMBL" id="KAK7361112.1"/>
    </source>
</evidence>
<gene>
    <name evidence="1" type="ORF">VNO77_03150</name>
</gene>
<reference evidence="1 2" key="1">
    <citation type="submission" date="2024-01" db="EMBL/GenBank/DDBJ databases">
        <title>The genomes of 5 underutilized Papilionoideae crops provide insights into root nodulation and disease resistanc.</title>
        <authorList>
            <person name="Jiang F."/>
        </authorList>
    </citation>
    <scope>NUCLEOTIDE SEQUENCE [LARGE SCALE GENOMIC DNA]</scope>
    <source>
        <strain evidence="1">LVBAO_FW01</strain>
        <tissue evidence="1">Leaves</tissue>
    </source>
</reference>
<name>A0AAN9R6K0_CANGL</name>
<sequence length="152" mass="17024">MSDKACEEPQNRRGMDHLLKDLQIEDDFMDLDPPFPRGVVPQIHRVIRRILDEHHLSALLASTDPEEVKASFDTSSTKNNRWKIKASTSVDPELLPRATKQKIRDALSSLVALVNSSILEVAELETYVVANLILDSEIAEKDVAQEVILPAT</sequence>
<comment type="caution">
    <text evidence="1">The sequence shown here is derived from an EMBL/GenBank/DDBJ whole genome shotgun (WGS) entry which is preliminary data.</text>
</comment>
<protein>
    <submittedName>
        <fullName evidence="1">Uncharacterized protein</fullName>
    </submittedName>
</protein>